<evidence type="ECO:0000313" key="4">
    <source>
        <dbReference type="EMBL" id="XDV61055.1"/>
    </source>
</evidence>
<gene>
    <name evidence="4" type="ORF">AB8Z38_18435</name>
</gene>
<dbReference type="PANTHER" id="PTHR30024">
    <property type="entry name" value="ALIPHATIC SULFONATES-BINDING PROTEIN-RELATED"/>
    <property type="match status" value="1"/>
</dbReference>
<dbReference type="RefSeq" id="WP_369726398.1">
    <property type="nucleotide sequence ID" value="NZ_CP165734.1"/>
</dbReference>
<evidence type="ECO:0000256" key="3">
    <source>
        <dbReference type="ARBA" id="ARBA00022729"/>
    </source>
</evidence>
<protein>
    <submittedName>
        <fullName evidence="4">ABC transporter substrate-binding protein</fullName>
    </submittedName>
</protein>
<dbReference type="AlphaFoldDB" id="A0AB39XT13"/>
<dbReference type="GO" id="GO:0042597">
    <property type="term" value="C:periplasmic space"/>
    <property type="evidence" value="ECO:0007669"/>
    <property type="project" value="UniProtKB-SubCell"/>
</dbReference>
<accession>A0AB39XT13</accession>
<comment type="subcellular location">
    <subcellularLocation>
        <location evidence="1">Periplasm</location>
    </subcellularLocation>
</comment>
<dbReference type="Pfam" id="PF13379">
    <property type="entry name" value="NMT1_2"/>
    <property type="match status" value="1"/>
</dbReference>
<sequence>MPSSIAWKSGSWSGGRHLPTKFDRSAAILKEVHMHAFPRLMVVIAIAAFPLISAHAAEPEKTKLKIAVGSQILNYMPLELGVKLGSFKDQDLEVTVENFQAGGSKALQALIGGSVDGTVGFYDHTIQMQAQGKQISCVFLLNDIPGVLLGIRSDLVDKVKSGADLKGLKLGITAPGSSTDTMARYYIKKSGLGPRDVNIIAVGSGAPGMVALKAKNIDALVYFDPIATLLARKKSATPLFDARTLEGSKQAFGGIYPTACLYLQQSFIDKNPETVQRLVNALLKTHRWINTVSTEQLVDAMPAGYKTDNREVNIEIMNASKALFSSTGQMDTEAAKMPLAILSDFDPKIGAANIDLAKTFTNRFAERAAQQLK</sequence>
<evidence type="ECO:0000256" key="2">
    <source>
        <dbReference type="ARBA" id="ARBA00010742"/>
    </source>
</evidence>
<dbReference type="GO" id="GO:0042918">
    <property type="term" value="P:alkanesulfonate transmembrane transport"/>
    <property type="evidence" value="ECO:0007669"/>
    <property type="project" value="TreeGrafter"/>
</dbReference>
<comment type="similarity">
    <text evidence="2">Belongs to the bacterial solute-binding protein SsuA/TauA family.</text>
</comment>
<dbReference type="SUPFAM" id="SSF53850">
    <property type="entry name" value="Periplasmic binding protein-like II"/>
    <property type="match status" value="1"/>
</dbReference>
<dbReference type="EMBL" id="CP165734">
    <property type="protein sequence ID" value="XDV61055.1"/>
    <property type="molecule type" value="Genomic_DNA"/>
</dbReference>
<reference evidence="4" key="1">
    <citation type="submission" date="2024-08" db="EMBL/GenBank/DDBJ databases">
        <authorList>
            <person name="Chaddad Z."/>
            <person name="Lamrabet M."/>
            <person name="Bouhnik O."/>
            <person name="Alami S."/>
            <person name="Wipf D."/>
            <person name="Courty P.E."/>
            <person name="Missbah El Idrissi M."/>
        </authorList>
    </citation>
    <scope>NUCLEOTIDE SEQUENCE</scope>
    <source>
        <strain evidence="4">LLZ17</strain>
    </source>
</reference>
<dbReference type="Gene3D" id="3.40.190.10">
    <property type="entry name" value="Periplasmic binding protein-like II"/>
    <property type="match status" value="2"/>
</dbReference>
<name>A0AB39XT13_9BRAD</name>
<dbReference type="PANTHER" id="PTHR30024:SF47">
    <property type="entry name" value="TAURINE-BINDING PERIPLASMIC PROTEIN"/>
    <property type="match status" value="1"/>
</dbReference>
<evidence type="ECO:0000256" key="1">
    <source>
        <dbReference type="ARBA" id="ARBA00004418"/>
    </source>
</evidence>
<organism evidence="4">
    <name type="scientific">Bradyrhizobium sp. LLZ17</name>
    <dbReference type="NCBI Taxonomy" id="3239388"/>
    <lineage>
        <taxon>Bacteria</taxon>
        <taxon>Pseudomonadati</taxon>
        <taxon>Pseudomonadota</taxon>
        <taxon>Alphaproteobacteria</taxon>
        <taxon>Hyphomicrobiales</taxon>
        <taxon>Nitrobacteraceae</taxon>
        <taxon>Bradyrhizobium</taxon>
    </lineage>
</organism>
<proteinExistence type="inferred from homology"/>
<keyword evidence="3" id="KW-0732">Signal</keyword>